<feature type="binding site" evidence="10">
    <location>
        <position position="1334"/>
    </location>
    <ligand>
        <name>ATP</name>
        <dbReference type="ChEBI" id="CHEBI:30616"/>
    </ligand>
</feature>
<feature type="region of interest" description="Disordered" evidence="11">
    <location>
        <begin position="910"/>
        <end position="975"/>
    </location>
</feature>
<feature type="compositionally biased region" description="Low complexity" evidence="11">
    <location>
        <begin position="203"/>
        <end position="218"/>
    </location>
</feature>
<dbReference type="InterPro" id="IPR050538">
    <property type="entry name" value="MAP_kinase_kinase_kinase"/>
</dbReference>
<gene>
    <name evidence="13" type="primary">BCK1</name>
    <name evidence="13" type="ORF">PRK78_000629</name>
</gene>
<dbReference type="PANTHER" id="PTHR48016">
    <property type="entry name" value="MAP KINASE KINASE KINASE SSK2-RELATED-RELATED"/>
    <property type="match status" value="1"/>
</dbReference>
<feature type="region of interest" description="Disordered" evidence="11">
    <location>
        <begin position="1235"/>
        <end position="1257"/>
    </location>
</feature>
<keyword evidence="3 13" id="KW-0808">Transferase</keyword>
<feature type="compositionally biased region" description="Basic and acidic residues" evidence="11">
    <location>
        <begin position="839"/>
        <end position="853"/>
    </location>
</feature>
<feature type="compositionally biased region" description="Polar residues" evidence="11">
    <location>
        <begin position="1190"/>
        <end position="1200"/>
    </location>
</feature>
<keyword evidence="6 10" id="KW-0067">ATP-binding</keyword>
<feature type="region of interest" description="Disordered" evidence="11">
    <location>
        <begin position="1"/>
        <end position="240"/>
    </location>
</feature>
<feature type="compositionally biased region" description="Pro residues" evidence="11">
    <location>
        <begin position="47"/>
        <end position="57"/>
    </location>
</feature>
<dbReference type="FunFam" id="1.10.510.10:FF:000182">
    <property type="entry name" value="MAP kinase kinase kinase mkh1"/>
    <property type="match status" value="1"/>
</dbReference>
<feature type="compositionally biased region" description="Polar residues" evidence="11">
    <location>
        <begin position="103"/>
        <end position="126"/>
    </location>
</feature>
<evidence type="ECO:0000256" key="5">
    <source>
        <dbReference type="ARBA" id="ARBA00022777"/>
    </source>
</evidence>
<evidence type="ECO:0000256" key="10">
    <source>
        <dbReference type="PROSITE-ProRule" id="PRU10141"/>
    </source>
</evidence>
<evidence type="ECO:0000256" key="9">
    <source>
        <dbReference type="ARBA" id="ARBA00068103"/>
    </source>
</evidence>
<evidence type="ECO:0000256" key="3">
    <source>
        <dbReference type="ARBA" id="ARBA00022679"/>
    </source>
</evidence>
<feature type="region of interest" description="Disordered" evidence="11">
    <location>
        <begin position="1147"/>
        <end position="1200"/>
    </location>
</feature>
<evidence type="ECO:0000256" key="1">
    <source>
        <dbReference type="ARBA" id="ARBA00006529"/>
    </source>
</evidence>
<feature type="domain" description="Protein kinase" evidence="12">
    <location>
        <begin position="1305"/>
        <end position="1575"/>
    </location>
</feature>
<comment type="similarity">
    <text evidence="1">Belongs to the protein kinase superfamily. STE Ser/Thr protein kinase family. MAP kinase kinase kinase subfamily.</text>
</comment>
<evidence type="ECO:0000256" key="4">
    <source>
        <dbReference type="ARBA" id="ARBA00022741"/>
    </source>
</evidence>
<dbReference type="EMBL" id="CP120627">
    <property type="protein sequence ID" value="WEW55200.1"/>
    <property type="molecule type" value="Genomic_DNA"/>
</dbReference>
<dbReference type="GO" id="GO:0005524">
    <property type="term" value="F:ATP binding"/>
    <property type="evidence" value="ECO:0007669"/>
    <property type="project" value="UniProtKB-UniRule"/>
</dbReference>
<evidence type="ECO:0000259" key="12">
    <source>
        <dbReference type="PROSITE" id="PS50011"/>
    </source>
</evidence>
<feature type="compositionally biased region" description="Polar residues" evidence="11">
    <location>
        <begin position="957"/>
        <end position="975"/>
    </location>
</feature>
<feature type="compositionally biased region" description="Basic and acidic residues" evidence="11">
    <location>
        <begin position="1104"/>
        <end position="1113"/>
    </location>
</feature>
<dbReference type="Pfam" id="PF00069">
    <property type="entry name" value="Pkinase"/>
    <property type="match status" value="1"/>
</dbReference>
<name>A0AAF0DBH6_9EURO</name>
<dbReference type="PROSITE" id="PS00108">
    <property type="entry name" value="PROTEIN_KINASE_ST"/>
    <property type="match status" value="1"/>
</dbReference>
<dbReference type="InterPro" id="IPR017441">
    <property type="entry name" value="Protein_kinase_ATP_BS"/>
</dbReference>
<feature type="compositionally biased region" description="Polar residues" evidence="11">
    <location>
        <begin position="810"/>
        <end position="823"/>
    </location>
</feature>
<dbReference type="GO" id="GO:0004709">
    <property type="term" value="F:MAP kinase kinase kinase activity"/>
    <property type="evidence" value="ECO:0007669"/>
    <property type="project" value="UniProtKB-ARBA"/>
</dbReference>
<keyword evidence="4 10" id="KW-0547">Nucleotide-binding</keyword>
<dbReference type="PANTHER" id="PTHR48016:SF48">
    <property type="entry name" value="SERINE_THREONINE-PROTEIN KINASE BCK1_SLK1_SSP31"/>
    <property type="match status" value="1"/>
</dbReference>
<evidence type="ECO:0000313" key="13">
    <source>
        <dbReference type="EMBL" id="WEW55200.1"/>
    </source>
</evidence>
<organism evidence="13 14">
    <name type="scientific">Emydomyces testavorans</name>
    <dbReference type="NCBI Taxonomy" id="2070801"/>
    <lineage>
        <taxon>Eukaryota</taxon>
        <taxon>Fungi</taxon>
        <taxon>Dikarya</taxon>
        <taxon>Ascomycota</taxon>
        <taxon>Pezizomycotina</taxon>
        <taxon>Eurotiomycetes</taxon>
        <taxon>Eurotiomycetidae</taxon>
        <taxon>Onygenales</taxon>
        <taxon>Nannizziopsiaceae</taxon>
        <taxon>Emydomyces</taxon>
    </lineage>
</organism>
<keyword evidence="14" id="KW-1185">Reference proteome</keyword>
<dbReference type="Gene3D" id="1.10.510.10">
    <property type="entry name" value="Transferase(Phosphotransferase) domain 1"/>
    <property type="match status" value="1"/>
</dbReference>
<evidence type="ECO:0000256" key="7">
    <source>
        <dbReference type="ARBA" id="ARBA00047919"/>
    </source>
</evidence>
<dbReference type="GO" id="GO:0004707">
    <property type="term" value="F:MAP kinase activity"/>
    <property type="evidence" value="ECO:0007669"/>
    <property type="project" value="UniProtKB-EC"/>
</dbReference>
<comment type="catalytic activity">
    <reaction evidence="7">
        <text>L-threonyl-[protein] + ATP = O-phospho-L-threonyl-[protein] + ADP + H(+)</text>
        <dbReference type="Rhea" id="RHEA:46608"/>
        <dbReference type="Rhea" id="RHEA-COMP:11060"/>
        <dbReference type="Rhea" id="RHEA-COMP:11605"/>
        <dbReference type="ChEBI" id="CHEBI:15378"/>
        <dbReference type="ChEBI" id="CHEBI:30013"/>
        <dbReference type="ChEBI" id="CHEBI:30616"/>
        <dbReference type="ChEBI" id="CHEBI:61977"/>
        <dbReference type="ChEBI" id="CHEBI:456216"/>
        <dbReference type="EC" id="2.7.11.24"/>
    </reaction>
    <physiologicalReaction direction="left-to-right" evidence="7">
        <dbReference type="Rhea" id="RHEA:46609"/>
    </physiologicalReaction>
</comment>
<dbReference type="Proteomes" id="UP001219355">
    <property type="component" value="Chromosome 1"/>
</dbReference>
<feature type="region of interest" description="Disordered" evidence="11">
    <location>
        <begin position="674"/>
        <end position="701"/>
    </location>
</feature>
<feature type="region of interest" description="Disordered" evidence="11">
    <location>
        <begin position="779"/>
        <end position="865"/>
    </location>
</feature>
<feature type="compositionally biased region" description="Pro residues" evidence="11">
    <location>
        <begin position="30"/>
        <end position="39"/>
    </location>
</feature>
<dbReference type="EC" id="2.7.11.24" evidence="2"/>
<dbReference type="PROSITE" id="PS50011">
    <property type="entry name" value="PROTEIN_KINASE_DOM"/>
    <property type="match status" value="1"/>
</dbReference>
<feature type="region of interest" description="Disordered" evidence="11">
    <location>
        <begin position="998"/>
        <end position="1113"/>
    </location>
</feature>
<feature type="compositionally biased region" description="Low complexity" evidence="11">
    <location>
        <begin position="855"/>
        <end position="865"/>
    </location>
</feature>
<feature type="region of interest" description="Disordered" evidence="11">
    <location>
        <begin position="332"/>
        <end position="536"/>
    </location>
</feature>
<dbReference type="SMART" id="SM00220">
    <property type="entry name" value="S_TKc"/>
    <property type="match status" value="1"/>
</dbReference>
<reference evidence="13" key="1">
    <citation type="submission" date="2023-03" db="EMBL/GenBank/DDBJ databases">
        <title>Emydomyces testavorans Genome Sequence.</title>
        <authorList>
            <person name="Hoyer L."/>
        </authorList>
    </citation>
    <scope>NUCLEOTIDE SEQUENCE</scope>
    <source>
        <strain evidence="13">16-2883</strain>
    </source>
</reference>
<feature type="compositionally biased region" description="Polar residues" evidence="11">
    <location>
        <begin position="509"/>
        <end position="520"/>
    </location>
</feature>
<evidence type="ECO:0000256" key="11">
    <source>
        <dbReference type="SAM" id="MobiDB-lite"/>
    </source>
</evidence>
<feature type="compositionally biased region" description="Low complexity" evidence="11">
    <location>
        <begin position="920"/>
        <end position="933"/>
    </location>
</feature>
<feature type="compositionally biased region" description="Polar residues" evidence="11">
    <location>
        <begin position="1242"/>
        <end position="1255"/>
    </location>
</feature>
<dbReference type="CDD" id="cd06629">
    <property type="entry name" value="STKc_Bck1_like"/>
    <property type="match status" value="1"/>
</dbReference>
<feature type="compositionally biased region" description="Polar residues" evidence="11">
    <location>
        <begin position="219"/>
        <end position="231"/>
    </location>
</feature>
<feature type="compositionally biased region" description="Basic and acidic residues" evidence="11">
    <location>
        <begin position="380"/>
        <end position="390"/>
    </location>
</feature>
<dbReference type="InterPro" id="IPR011009">
    <property type="entry name" value="Kinase-like_dom_sf"/>
</dbReference>
<keyword evidence="5 13" id="KW-0418">Kinase</keyword>
<evidence type="ECO:0000256" key="8">
    <source>
        <dbReference type="ARBA" id="ARBA00048130"/>
    </source>
</evidence>
<dbReference type="GO" id="GO:0000196">
    <property type="term" value="P:cell integrity MAPK cascade"/>
    <property type="evidence" value="ECO:0007669"/>
    <property type="project" value="UniProtKB-ARBA"/>
</dbReference>
<comment type="catalytic activity">
    <reaction evidence="8">
        <text>L-seryl-[protein] + ATP = O-phospho-L-seryl-[protein] + ADP + H(+)</text>
        <dbReference type="Rhea" id="RHEA:17989"/>
        <dbReference type="Rhea" id="RHEA-COMP:9863"/>
        <dbReference type="Rhea" id="RHEA-COMP:11604"/>
        <dbReference type="ChEBI" id="CHEBI:15378"/>
        <dbReference type="ChEBI" id="CHEBI:29999"/>
        <dbReference type="ChEBI" id="CHEBI:30616"/>
        <dbReference type="ChEBI" id="CHEBI:83421"/>
        <dbReference type="ChEBI" id="CHEBI:456216"/>
        <dbReference type="EC" id="2.7.11.24"/>
    </reaction>
    <physiologicalReaction direction="left-to-right" evidence="8">
        <dbReference type="Rhea" id="RHEA:17990"/>
    </physiologicalReaction>
</comment>
<dbReference type="InterPro" id="IPR008271">
    <property type="entry name" value="Ser/Thr_kinase_AS"/>
</dbReference>
<sequence>MDAQRQQAYVPVPPQQTISQVAGQGHVISIPPPPPPRIPQPASHSGLPPPPPGPPPGSNYGGQHAWQQNWGRQQGIAPGFYLPPPPIPPSGQVHNPHLAYSIHQFQNPGSLSIQSPPTDQPLTSATYIPGSDSFGPGVGIPPLTLHDSHDNIPHADRSGYPFDPDAARYVPQTYHDNVNRPHQVPSSFRKPFDSAIPGPLNTSQNLHGQSSHQHSQVSTRENSSRHTSSAVSGGASAHEADEKWPIDRVLQWLGHNGFSNEWQETFRTLDLKGADFIDLGCGSSGQGNLGKMHRDVLPQLAKECVKSGVGWDHSREREEGVRMRKLIRSIGEGKHSEAGTSGRFYGNLHPSASTDGGVETSPNLRADFLPSFDANSSESGHQESTSRSELSRNILGNAFGERRRHSPSPSSDHGIPPEVRASSNKSRGGSPAAQFASVSMAEPAFTARDLGHNKRSSSDSIMSRGFSQSQSSSMQELPMKQGEMSSRDQKCFSHLKKRIGHDPSHFTPEESSLDSPTSPMGSVRYPQSYPYSGKSGSNASEISLGYSMSQPSSECHARKVIQSPPPKKFIFVTRDGWNYRLIDVTEVDAANMLRARLCNGVGIKEPSNALIYVTEPGQLDHEEPLSDTMLVVNRRTKSDAQGSLKLFVQSTTPTFNAAQYGIGISFPGRVADGMKSQRGVPEDDTRNRTNQTFHPPRVSPSLAYRAPMQNIASHSPELEQDWLANSTPEDKERKAAILMAHKEHRRIVEEQQRAFLQSKQEQLQKKQVSTTTTHGIKRAGIIDFDSPRISPYEDKRTESLIPQRKPPTAPSESSTLIKVNSLSKKPGENSKETVAQDVQQRRSSKDNLVDNRGRSSSFSPQSASPSLGIGAAFANMGKLSGAIGKPLISGSHSPRTPSGSEIWKLPLAQPVDTGSAGSHRASPASPRVPAVARGSGTTFNIPNYSEDVKTRKEIPNGNASAPEQANHTTPSANPANTVLAIPQSRLSHGPDFDFQETEVSFAKSPQPPTQDSDDDSEKDLFAVPLGNNQSKPQTKRKQPSINETRGRLSKPALTVNTNSRAAKGLSVTFKSPGPNDAFTPATDHSDTRSGHYSADPDTDDLSSEDPRNSRRRSFVRDDVWASRPPVEGMIDHLDDYFPNIDLDEPYLEGIPLTPPMSPTATPSHSETEPEPVQSLRDRAGQGAPNFGSIPRNTSDTLGSDESTLKAKFVSKSVAQRNVGRSGGLSRMKSIREVAKGADQIRRNQSIAASKNSQSGMLRRKSTKMFGARIMQISPKPGSRLSDLDPLPQHPVPQEKVPQRQPTFRIIRGQLIGKGTYGRVYLGMNAETGEILAVKQVEVNQKAAGYDKDRIKDMVAAMDQEIDTMQHLEHPNIVQYLGCHRSELSISIYLEYIPGGSIGSCLRKHGKFEESVVKSLTIQTLSGLSYLHDQGILHRDLKADNILLDLDGTCKISDFGISKKTDNIYGNDVTNSMQGSVFWMAPEVIQSQGQGYSAKVDIWSVGCVVLEMFAGRRPWSKEEAIGAIFKLGSLNQAPPIPDDVSLNISPAAVAFMYECFTINTFERPTAETLLSQHPFCIPDPNYNFLDTELYAKIRYL</sequence>
<dbReference type="SUPFAM" id="SSF56112">
    <property type="entry name" value="Protein kinase-like (PK-like)"/>
    <property type="match status" value="1"/>
</dbReference>
<accession>A0AAF0DBH6</accession>
<evidence type="ECO:0000256" key="6">
    <source>
        <dbReference type="ARBA" id="ARBA00022840"/>
    </source>
</evidence>
<protein>
    <recommendedName>
        <fullName evidence="9">Mitogen-activated protein kinase kinae kinase bck1</fullName>
        <ecNumber evidence="2">2.7.11.24</ecNumber>
    </recommendedName>
</protein>
<evidence type="ECO:0000313" key="14">
    <source>
        <dbReference type="Proteomes" id="UP001219355"/>
    </source>
</evidence>
<feature type="compositionally biased region" description="Basic and acidic residues" evidence="11">
    <location>
        <begin position="146"/>
        <end position="157"/>
    </location>
</feature>
<dbReference type="PROSITE" id="PS00107">
    <property type="entry name" value="PROTEIN_KINASE_ATP"/>
    <property type="match status" value="1"/>
</dbReference>
<dbReference type="FunFam" id="3.30.200.20:FF:000387">
    <property type="entry name" value="Serine/threonine-protein kinase STE11"/>
    <property type="match status" value="1"/>
</dbReference>
<evidence type="ECO:0000256" key="2">
    <source>
        <dbReference type="ARBA" id="ARBA00012411"/>
    </source>
</evidence>
<proteinExistence type="inferred from homology"/>
<dbReference type="InterPro" id="IPR000719">
    <property type="entry name" value="Prot_kinase_dom"/>
</dbReference>